<feature type="compositionally biased region" description="Basic and acidic residues" evidence="11">
    <location>
        <begin position="151"/>
        <end position="170"/>
    </location>
</feature>
<keyword evidence="13" id="KW-1185">Reference proteome</keyword>
<keyword evidence="8" id="KW-0238">DNA-binding</keyword>
<protein>
    <recommendedName>
        <fullName evidence="4">Transmembrane protein 18</fullName>
    </recommendedName>
</protein>
<dbReference type="RefSeq" id="XP_013772146.1">
    <property type="nucleotide sequence ID" value="XM_013916692.2"/>
</dbReference>
<evidence type="ECO:0000256" key="8">
    <source>
        <dbReference type="ARBA" id="ARBA00023125"/>
    </source>
</evidence>
<evidence type="ECO:0000256" key="3">
    <source>
        <dbReference type="ARBA" id="ARBA00009971"/>
    </source>
</evidence>
<evidence type="ECO:0000313" key="13">
    <source>
        <dbReference type="Proteomes" id="UP000694941"/>
    </source>
</evidence>
<feature type="transmembrane region" description="Helical" evidence="12">
    <location>
        <begin position="56"/>
        <end position="74"/>
    </location>
</feature>
<evidence type="ECO:0000256" key="1">
    <source>
        <dbReference type="ARBA" id="ARBA00004126"/>
    </source>
</evidence>
<evidence type="ECO:0000313" key="16">
    <source>
        <dbReference type="RefSeq" id="XP_013772148.1"/>
    </source>
</evidence>
<evidence type="ECO:0000256" key="9">
    <source>
        <dbReference type="ARBA" id="ARBA00023136"/>
    </source>
</evidence>
<keyword evidence="5 12" id="KW-0812">Transmembrane</keyword>
<organism evidence="13 14">
    <name type="scientific">Limulus polyphemus</name>
    <name type="common">Atlantic horseshoe crab</name>
    <dbReference type="NCBI Taxonomy" id="6850"/>
    <lineage>
        <taxon>Eukaryota</taxon>
        <taxon>Metazoa</taxon>
        <taxon>Ecdysozoa</taxon>
        <taxon>Arthropoda</taxon>
        <taxon>Chelicerata</taxon>
        <taxon>Merostomata</taxon>
        <taxon>Xiphosura</taxon>
        <taxon>Limulidae</taxon>
        <taxon>Limulus</taxon>
    </lineage>
</organism>
<dbReference type="InterPro" id="IPR026721">
    <property type="entry name" value="TMEM18"/>
</dbReference>
<evidence type="ECO:0000256" key="4">
    <source>
        <dbReference type="ARBA" id="ARBA00014253"/>
    </source>
</evidence>
<evidence type="ECO:0000313" key="15">
    <source>
        <dbReference type="RefSeq" id="XP_013772147.1"/>
    </source>
</evidence>
<evidence type="ECO:0000256" key="12">
    <source>
        <dbReference type="SAM" id="Phobius"/>
    </source>
</evidence>
<dbReference type="RefSeq" id="XP_022238879.1">
    <property type="nucleotide sequence ID" value="XM_022383171.1"/>
</dbReference>
<comment type="similarity">
    <text evidence="3">Belongs to the TMEM18 family.</text>
</comment>
<reference evidence="14 15" key="1">
    <citation type="submission" date="2025-05" db="UniProtKB">
        <authorList>
            <consortium name="RefSeq"/>
        </authorList>
    </citation>
    <scope>IDENTIFICATION</scope>
    <source>
        <tissue evidence="14 15">Muscle</tissue>
    </source>
</reference>
<keyword evidence="6 12" id="KW-1133">Transmembrane helix</keyword>
<dbReference type="PANTHER" id="PTHR22593:SF2">
    <property type="entry name" value="TRANSMEMBRANE PROTEIN 18"/>
    <property type="match status" value="1"/>
</dbReference>
<feature type="compositionally biased region" description="Polar residues" evidence="11">
    <location>
        <begin position="139"/>
        <end position="150"/>
    </location>
</feature>
<keyword evidence="9 12" id="KW-0472">Membrane</keyword>
<feature type="transmembrane region" description="Helical" evidence="12">
    <location>
        <begin position="32"/>
        <end position="49"/>
    </location>
</feature>
<gene>
    <name evidence="14 15 16 17" type="primary">LOC106457303</name>
</gene>
<feature type="region of interest" description="Disordered" evidence="11">
    <location>
        <begin position="139"/>
        <end position="170"/>
    </location>
</feature>
<evidence type="ECO:0000256" key="7">
    <source>
        <dbReference type="ARBA" id="ARBA00023054"/>
    </source>
</evidence>
<dbReference type="Proteomes" id="UP000694941">
    <property type="component" value="Unplaced"/>
</dbReference>
<dbReference type="Pfam" id="PF14770">
    <property type="entry name" value="TMEM18"/>
    <property type="match status" value="1"/>
</dbReference>
<evidence type="ECO:0000256" key="5">
    <source>
        <dbReference type="ARBA" id="ARBA00022692"/>
    </source>
</evidence>
<evidence type="ECO:0000256" key="10">
    <source>
        <dbReference type="ARBA" id="ARBA00023242"/>
    </source>
</evidence>
<evidence type="ECO:0000256" key="2">
    <source>
        <dbReference type="ARBA" id="ARBA00004127"/>
    </source>
</evidence>
<keyword evidence="10" id="KW-0539">Nucleus</keyword>
<dbReference type="RefSeq" id="XP_013772148.1">
    <property type="nucleotide sequence ID" value="XM_013916694.2"/>
</dbReference>
<proteinExistence type="inferred from homology"/>
<dbReference type="GeneID" id="106457303"/>
<dbReference type="PANTHER" id="PTHR22593">
    <property type="entry name" value="TRANSMEMBRANE PROTEIN 18"/>
    <property type="match status" value="1"/>
</dbReference>
<feature type="transmembrane region" description="Helical" evidence="12">
    <location>
        <begin position="94"/>
        <end position="120"/>
    </location>
</feature>
<accession>A0ABM1B097</accession>
<comment type="subcellular location">
    <subcellularLocation>
        <location evidence="2">Endomembrane system</location>
        <topology evidence="2">Multi-pass membrane protein</topology>
    </subcellularLocation>
    <subcellularLocation>
        <location evidence="1">Nucleus membrane</location>
    </subcellularLocation>
</comment>
<sequence length="170" mass="19494">MNPAGTVKVGIESKEIFSIMKLLEEVDWTEPWIILLLVFHGFITVLAVVTRNHGNIQAVLFCLLLLMVYFSEVLNEWAARNWRLFARDQYFDSSGVFISIMFAAPSLLNCLFLVCQWLWISGTLLIKAKQAQLRSQVQQQHADGSSQQVRGSDRTYRRDTSDFSGREKCD</sequence>
<evidence type="ECO:0000313" key="14">
    <source>
        <dbReference type="RefSeq" id="XP_013772146.1"/>
    </source>
</evidence>
<name>A0ABM1B097_LIMPO</name>
<keyword evidence="7" id="KW-0175">Coiled coil</keyword>
<evidence type="ECO:0000256" key="11">
    <source>
        <dbReference type="SAM" id="MobiDB-lite"/>
    </source>
</evidence>
<evidence type="ECO:0000256" key="6">
    <source>
        <dbReference type="ARBA" id="ARBA00022989"/>
    </source>
</evidence>
<dbReference type="RefSeq" id="XP_013772147.1">
    <property type="nucleotide sequence ID" value="XM_013916693.2"/>
</dbReference>
<evidence type="ECO:0000313" key="17">
    <source>
        <dbReference type="RefSeq" id="XP_022238879.1"/>
    </source>
</evidence>